<dbReference type="InterPro" id="IPR006439">
    <property type="entry name" value="HAD-SF_hydro_IA"/>
</dbReference>
<dbReference type="SFLD" id="SFLDS00003">
    <property type="entry name" value="Haloacid_Dehalogenase"/>
    <property type="match status" value="1"/>
</dbReference>
<evidence type="ECO:0000313" key="4">
    <source>
        <dbReference type="Proteomes" id="UP001480595"/>
    </source>
</evidence>
<organism evidence="3 4">
    <name type="scientific">Apiospora phragmitis</name>
    <dbReference type="NCBI Taxonomy" id="2905665"/>
    <lineage>
        <taxon>Eukaryota</taxon>
        <taxon>Fungi</taxon>
        <taxon>Dikarya</taxon>
        <taxon>Ascomycota</taxon>
        <taxon>Pezizomycotina</taxon>
        <taxon>Sordariomycetes</taxon>
        <taxon>Xylariomycetidae</taxon>
        <taxon>Amphisphaeriales</taxon>
        <taxon>Apiosporaceae</taxon>
        <taxon>Apiospora</taxon>
    </lineage>
</organism>
<dbReference type="Proteomes" id="UP001480595">
    <property type="component" value="Unassembled WGS sequence"/>
</dbReference>
<keyword evidence="4" id="KW-1185">Reference proteome</keyword>
<gene>
    <name evidence="3" type="ORF">PG994_006799</name>
</gene>
<dbReference type="InterPro" id="IPR051540">
    <property type="entry name" value="S-2-haloacid_dehalogenase"/>
</dbReference>
<comment type="caution">
    <text evidence="3">The sequence shown here is derived from an EMBL/GenBank/DDBJ whole genome shotgun (WGS) entry which is preliminary data.</text>
</comment>
<dbReference type="SFLD" id="SFLDG01129">
    <property type="entry name" value="C1.5:_HAD__Beta-PGM__Phosphata"/>
    <property type="match status" value="1"/>
</dbReference>
<dbReference type="EMBL" id="JAQQWL010000006">
    <property type="protein sequence ID" value="KAK8070183.1"/>
    <property type="molecule type" value="Genomic_DNA"/>
</dbReference>
<dbReference type="InterPro" id="IPR006328">
    <property type="entry name" value="2-HAD"/>
</dbReference>
<dbReference type="Gene3D" id="1.10.150.240">
    <property type="entry name" value="Putative phosphatase, domain 2"/>
    <property type="match status" value="1"/>
</dbReference>
<keyword evidence="2" id="KW-0378">Hydrolase</keyword>
<sequence>MPAAKPVIAFDLYGTLLSTESIAHELAKLYGEQMSKTLAALWRQYQLEYTWRINCMGQYRPFNEITHSALKHALADHALQITERDTNELMKAYDRLHIFPEVSAALELLKEKGDQVDVYVFSNGTDAMVGNSIKSSPDLGPHAGLFKSLVTVEDVKAYKPDMKVYAHLVKQVGKEKSNDDVWVVSANPFDIVGTRAAGLKAAFIDRPSKGWIDRLDENSQPTIVASGGRGSRENDPFHSQQLVMNLIDFSIWLVDHRI</sequence>
<comment type="similarity">
    <text evidence="1">Belongs to the HAD-like hydrolase superfamily. S-2-haloalkanoic acid dehalogenase family.</text>
</comment>
<protein>
    <submittedName>
        <fullName evidence="3">(S)-2-haloacid dehalogenase 2</fullName>
    </submittedName>
</protein>
<evidence type="ECO:0000313" key="3">
    <source>
        <dbReference type="EMBL" id="KAK8070183.1"/>
    </source>
</evidence>
<dbReference type="NCBIfam" id="TIGR01428">
    <property type="entry name" value="HAD_type_II"/>
    <property type="match status" value="1"/>
</dbReference>
<accession>A0ABR1VG18</accession>
<evidence type="ECO:0000256" key="1">
    <source>
        <dbReference type="ARBA" id="ARBA00008106"/>
    </source>
</evidence>
<reference evidence="3 4" key="1">
    <citation type="submission" date="2023-01" db="EMBL/GenBank/DDBJ databases">
        <title>Analysis of 21 Apiospora genomes using comparative genomics revels a genus with tremendous synthesis potential of carbohydrate active enzymes and secondary metabolites.</title>
        <authorList>
            <person name="Sorensen T."/>
        </authorList>
    </citation>
    <scope>NUCLEOTIDE SEQUENCE [LARGE SCALE GENOMIC DNA]</scope>
    <source>
        <strain evidence="3 4">CBS 135458</strain>
    </source>
</reference>
<dbReference type="GeneID" id="92091271"/>
<dbReference type="PANTHER" id="PTHR43316">
    <property type="entry name" value="HYDROLASE, HALOACID DELAHOGENASE-RELATED"/>
    <property type="match status" value="1"/>
</dbReference>
<dbReference type="RefSeq" id="XP_066717477.1">
    <property type="nucleotide sequence ID" value="XM_066858208.1"/>
</dbReference>
<dbReference type="InterPro" id="IPR023198">
    <property type="entry name" value="PGP-like_dom2"/>
</dbReference>
<proteinExistence type="inferred from homology"/>
<dbReference type="PANTHER" id="PTHR43316:SF3">
    <property type="entry name" value="HALOACID DEHALOGENASE, TYPE II (AFU_ORTHOLOGUE AFUA_2G07750)-RELATED"/>
    <property type="match status" value="1"/>
</dbReference>
<evidence type="ECO:0000256" key="2">
    <source>
        <dbReference type="ARBA" id="ARBA00022801"/>
    </source>
</evidence>
<dbReference type="Gene3D" id="3.40.50.1000">
    <property type="entry name" value="HAD superfamily/HAD-like"/>
    <property type="match status" value="1"/>
</dbReference>
<dbReference type="PRINTS" id="PR00413">
    <property type="entry name" value="HADHALOGNASE"/>
</dbReference>
<name>A0ABR1VG18_9PEZI</name>
<dbReference type="SUPFAM" id="SSF56784">
    <property type="entry name" value="HAD-like"/>
    <property type="match status" value="1"/>
</dbReference>
<dbReference type="InterPro" id="IPR023214">
    <property type="entry name" value="HAD_sf"/>
</dbReference>
<dbReference type="Pfam" id="PF00702">
    <property type="entry name" value="Hydrolase"/>
    <property type="match status" value="1"/>
</dbReference>
<dbReference type="NCBIfam" id="TIGR01493">
    <property type="entry name" value="HAD-SF-IA-v2"/>
    <property type="match status" value="1"/>
</dbReference>
<dbReference type="InterPro" id="IPR036412">
    <property type="entry name" value="HAD-like_sf"/>
</dbReference>